<evidence type="ECO:0000313" key="3">
    <source>
        <dbReference type="Proteomes" id="UP000628984"/>
    </source>
</evidence>
<name>A0A918MPI1_9RHOB</name>
<dbReference type="RefSeq" id="WP_189635019.1">
    <property type="nucleotide sequence ID" value="NZ_BMYQ01000014.1"/>
</dbReference>
<dbReference type="EMBL" id="BMYQ01000014">
    <property type="protein sequence ID" value="GGW42298.1"/>
    <property type="molecule type" value="Genomic_DNA"/>
</dbReference>
<reference evidence="2" key="1">
    <citation type="journal article" date="2014" name="Int. J. Syst. Evol. Microbiol.">
        <title>Complete genome sequence of Corynebacterium casei LMG S-19264T (=DSM 44701T), isolated from a smear-ripened cheese.</title>
        <authorList>
            <consortium name="US DOE Joint Genome Institute (JGI-PGF)"/>
            <person name="Walter F."/>
            <person name="Albersmeier A."/>
            <person name="Kalinowski J."/>
            <person name="Ruckert C."/>
        </authorList>
    </citation>
    <scope>NUCLEOTIDE SEQUENCE</scope>
    <source>
        <strain evidence="2">KCTC 23714</strain>
    </source>
</reference>
<evidence type="ECO:0000313" key="2">
    <source>
        <dbReference type="EMBL" id="GGW42298.1"/>
    </source>
</evidence>
<keyword evidence="3" id="KW-1185">Reference proteome</keyword>
<reference evidence="2" key="2">
    <citation type="submission" date="2020-09" db="EMBL/GenBank/DDBJ databases">
        <authorList>
            <person name="Sun Q."/>
            <person name="Kim S."/>
        </authorList>
    </citation>
    <scope>NUCLEOTIDE SEQUENCE</scope>
    <source>
        <strain evidence="2">KCTC 23714</strain>
    </source>
</reference>
<dbReference type="InterPro" id="IPR011008">
    <property type="entry name" value="Dimeric_a/b-barrel"/>
</dbReference>
<dbReference type="SUPFAM" id="SSF54909">
    <property type="entry name" value="Dimeric alpha+beta barrel"/>
    <property type="match status" value="1"/>
</dbReference>
<evidence type="ECO:0000259" key="1">
    <source>
        <dbReference type="Pfam" id="PF07045"/>
    </source>
</evidence>
<organism evidence="2 3">
    <name type="scientific">Gemmobacter lanyuensis</name>
    <dbReference type="NCBI Taxonomy" id="1054497"/>
    <lineage>
        <taxon>Bacteria</taxon>
        <taxon>Pseudomonadati</taxon>
        <taxon>Pseudomonadota</taxon>
        <taxon>Alphaproteobacteria</taxon>
        <taxon>Rhodobacterales</taxon>
        <taxon>Paracoccaceae</taxon>
        <taxon>Gemmobacter</taxon>
    </lineage>
</organism>
<dbReference type="Proteomes" id="UP000628984">
    <property type="component" value="Unassembled WGS sequence"/>
</dbReference>
<accession>A0A918MPI1</accession>
<dbReference type="InterPro" id="IPR010753">
    <property type="entry name" value="DUF1330"/>
</dbReference>
<dbReference type="AlphaFoldDB" id="A0A918MPI1"/>
<gene>
    <name evidence="2" type="ORF">GCM10011452_33350</name>
</gene>
<protein>
    <recommendedName>
        <fullName evidence="1">DUF1330 domain-containing protein</fullName>
    </recommendedName>
</protein>
<comment type="caution">
    <text evidence="2">The sequence shown here is derived from an EMBL/GenBank/DDBJ whole genome shotgun (WGS) entry which is preliminary data.</text>
</comment>
<dbReference type="Gene3D" id="3.30.70.100">
    <property type="match status" value="1"/>
</dbReference>
<sequence length="95" mass="10623">MAGYWIVKAGPVRDTEAQKAYGELFRRVADRYGAEVIAGRGRVDTREGPESPRHFIVRFDSFETAQAAYDDPDYQAALPIAARMSDRELSIVEGN</sequence>
<feature type="domain" description="DUF1330" evidence="1">
    <location>
        <begin position="3"/>
        <end position="94"/>
    </location>
</feature>
<proteinExistence type="predicted"/>
<dbReference type="Pfam" id="PF07045">
    <property type="entry name" value="DUF1330"/>
    <property type="match status" value="1"/>
</dbReference>